<gene>
    <name evidence="2" type="ORF">AOL_s00091g9</name>
</gene>
<accession>G1XHV7</accession>
<dbReference type="GeneID" id="22895120"/>
<organism evidence="2 3">
    <name type="scientific">Arthrobotrys oligospora (strain ATCC 24927 / CBS 115.81 / DSM 1491)</name>
    <name type="common">Nematode-trapping fungus</name>
    <name type="synonym">Didymozoophaga oligospora</name>
    <dbReference type="NCBI Taxonomy" id="756982"/>
    <lineage>
        <taxon>Eukaryota</taxon>
        <taxon>Fungi</taxon>
        <taxon>Dikarya</taxon>
        <taxon>Ascomycota</taxon>
        <taxon>Pezizomycotina</taxon>
        <taxon>Orbiliomycetes</taxon>
        <taxon>Orbiliales</taxon>
        <taxon>Orbiliaceae</taxon>
        <taxon>Orbilia</taxon>
        <taxon>Orbilia oligospora</taxon>
    </lineage>
</organism>
<sequence length="177" mass="19757">MRLPSIILLLTALLCQVFLLMAGSQTRSFLEKDLAVFKVDFSNVWKNVNPLQVRKPNERFKKIRGLPICVANRCPKNSGLVDEIFGVISIPQSIEFFVLTSCDEYPNGNRECAILKLSPFTNSIVKNHNANKIWQSVGISAILMAGTTGLRLCNNLVIIYTARKENPWISGVTTTCI</sequence>
<dbReference type="HOGENOM" id="CLU_1517519_0_0_1"/>
<name>G1XHV7_ARTOA</name>
<protein>
    <submittedName>
        <fullName evidence="2">Uncharacterized protein</fullName>
    </submittedName>
</protein>
<evidence type="ECO:0000256" key="1">
    <source>
        <dbReference type="SAM" id="SignalP"/>
    </source>
</evidence>
<feature type="chain" id="PRO_5003427277" evidence="1">
    <location>
        <begin position="23"/>
        <end position="177"/>
    </location>
</feature>
<reference evidence="2 3" key="1">
    <citation type="journal article" date="2011" name="PLoS Pathog.">
        <title>Genomic and proteomic analyses of the fungus Arthrobotrys oligospora provide insights into nematode-trap formation.</title>
        <authorList>
            <person name="Yang J."/>
            <person name="Wang L."/>
            <person name="Ji X."/>
            <person name="Feng Y."/>
            <person name="Li X."/>
            <person name="Zou C."/>
            <person name="Xu J."/>
            <person name="Ren Y."/>
            <person name="Mi Q."/>
            <person name="Wu J."/>
            <person name="Liu S."/>
            <person name="Liu Y."/>
            <person name="Huang X."/>
            <person name="Wang H."/>
            <person name="Niu X."/>
            <person name="Li J."/>
            <person name="Liang L."/>
            <person name="Luo Y."/>
            <person name="Ji K."/>
            <person name="Zhou W."/>
            <person name="Yu Z."/>
            <person name="Li G."/>
            <person name="Liu Y."/>
            <person name="Li L."/>
            <person name="Qiao M."/>
            <person name="Feng L."/>
            <person name="Zhang K.-Q."/>
        </authorList>
    </citation>
    <scope>NUCLEOTIDE SEQUENCE [LARGE SCALE GENOMIC DNA]</scope>
    <source>
        <strain evidence="3">ATCC 24927 / CBS 115.81 / DSM 1491</strain>
    </source>
</reference>
<evidence type="ECO:0000313" key="2">
    <source>
        <dbReference type="EMBL" id="EGX47265.1"/>
    </source>
</evidence>
<dbReference type="InParanoid" id="G1XHV7"/>
<evidence type="ECO:0000313" key="3">
    <source>
        <dbReference type="Proteomes" id="UP000008784"/>
    </source>
</evidence>
<dbReference type="Proteomes" id="UP000008784">
    <property type="component" value="Unassembled WGS sequence"/>
</dbReference>
<dbReference type="RefSeq" id="XP_011124069.1">
    <property type="nucleotide sequence ID" value="XM_011125767.1"/>
</dbReference>
<feature type="signal peptide" evidence="1">
    <location>
        <begin position="1"/>
        <end position="22"/>
    </location>
</feature>
<comment type="caution">
    <text evidence="2">The sequence shown here is derived from an EMBL/GenBank/DDBJ whole genome shotgun (WGS) entry which is preliminary data.</text>
</comment>
<proteinExistence type="predicted"/>
<keyword evidence="1" id="KW-0732">Signal</keyword>
<dbReference type="EMBL" id="ADOT01000163">
    <property type="protein sequence ID" value="EGX47265.1"/>
    <property type="molecule type" value="Genomic_DNA"/>
</dbReference>
<dbReference type="AlphaFoldDB" id="G1XHV7"/>
<keyword evidence="3" id="KW-1185">Reference proteome</keyword>